<protein>
    <recommendedName>
        <fullName evidence="6">Lysozyme</fullName>
        <ecNumber evidence="6">3.2.1.17</ecNumber>
    </recommendedName>
</protein>
<keyword evidence="5 6" id="KW-0326">Glycosidase</keyword>
<dbReference type="Gene3D" id="1.10.530.40">
    <property type="match status" value="1"/>
</dbReference>
<keyword evidence="4 6" id="KW-0378">Hydrolase</keyword>
<dbReference type="eggNOG" id="COG3772">
    <property type="taxonomic scope" value="Bacteria"/>
</dbReference>
<dbReference type="InterPro" id="IPR023347">
    <property type="entry name" value="Lysozyme_dom_sf"/>
</dbReference>
<dbReference type="GO" id="GO:0009253">
    <property type="term" value="P:peptidoglycan catabolic process"/>
    <property type="evidence" value="ECO:0007669"/>
    <property type="project" value="InterPro"/>
</dbReference>
<gene>
    <name evidence="7" type="ORF">NHU_00025</name>
</gene>
<dbReference type="Proteomes" id="UP000064912">
    <property type="component" value="Chromosome"/>
</dbReference>
<dbReference type="SUPFAM" id="SSF53955">
    <property type="entry name" value="Lysozyme-like"/>
    <property type="match status" value="1"/>
</dbReference>
<keyword evidence="3 6" id="KW-0081">Bacteriolytic enzyme</keyword>
<evidence type="ECO:0000256" key="6">
    <source>
        <dbReference type="RuleBase" id="RU003788"/>
    </source>
</evidence>
<dbReference type="Pfam" id="PF00959">
    <property type="entry name" value="Phage_lysozyme"/>
    <property type="match status" value="1"/>
</dbReference>
<evidence type="ECO:0000256" key="3">
    <source>
        <dbReference type="ARBA" id="ARBA00022638"/>
    </source>
</evidence>
<dbReference type="KEGG" id="rsu:NHU_00025"/>
<dbReference type="InterPro" id="IPR002196">
    <property type="entry name" value="Glyco_hydro_24"/>
</dbReference>
<dbReference type="EC" id="3.2.1.17" evidence="6"/>
<dbReference type="HAMAP" id="MF_04110">
    <property type="entry name" value="ENDOLYSIN_T4"/>
    <property type="match status" value="1"/>
</dbReference>
<organism evidence="7 8">
    <name type="scientific">Rhodovulum sulfidophilum</name>
    <name type="common">Rhodobacter sulfidophilus</name>
    <dbReference type="NCBI Taxonomy" id="35806"/>
    <lineage>
        <taxon>Bacteria</taxon>
        <taxon>Pseudomonadati</taxon>
        <taxon>Pseudomonadota</taxon>
        <taxon>Alphaproteobacteria</taxon>
        <taxon>Rhodobacterales</taxon>
        <taxon>Paracoccaceae</taxon>
        <taxon>Rhodovulum</taxon>
    </lineage>
</organism>
<proteinExistence type="inferred from homology"/>
<dbReference type="GO" id="GO:0016998">
    <property type="term" value="P:cell wall macromolecule catabolic process"/>
    <property type="evidence" value="ECO:0007669"/>
    <property type="project" value="InterPro"/>
</dbReference>
<dbReference type="InterPro" id="IPR023346">
    <property type="entry name" value="Lysozyme-like_dom_sf"/>
</dbReference>
<dbReference type="GO" id="GO:0003796">
    <property type="term" value="F:lysozyme activity"/>
    <property type="evidence" value="ECO:0007669"/>
    <property type="project" value="UniProtKB-EC"/>
</dbReference>
<name>A0A0D6AWH7_RHOSU</name>
<dbReference type="GO" id="GO:0042742">
    <property type="term" value="P:defense response to bacterium"/>
    <property type="evidence" value="ECO:0007669"/>
    <property type="project" value="UniProtKB-KW"/>
</dbReference>
<dbReference type="CDD" id="cd16900">
    <property type="entry name" value="endolysin_R21-like"/>
    <property type="match status" value="1"/>
</dbReference>
<evidence type="ECO:0000313" key="8">
    <source>
        <dbReference type="Proteomes" id="UP000064912"/>
    </source>
</evidence>
<dbReference type="InterPro" id="IPR034690">
    <property type="entry name" value="Endolysin_T4_type"/>
</dbReference>
<comment type="similarity">
    <text evidence="6">Belongs to the glycosyl hydrolase 24 family.</text>
</comment>
<dbReference type="PANTHER" id="PTHR38107:SF3">
    <property type="entry name" value="LYSOZYME RRRD-RELATED"/>
    <property type="match status" value="1"/>
</dbReference>
<reference evidence="7 8" key="1">
    <citation type="submission" date="2015-02" db="EMBL/GenBank/DDBJ databases">
        <title>Genome sequene of Rhodovulum sulfidophilum DSM 2351.</title>
        <authorList>
            <person name="Nagao N."/>
        </authorList>
    </citation>
    <scope>NUCLEOTIDE SEQUENCE [LARGE SCALE GENOMIC DNA]</scope>
    <source>
        <strain evidence="7 8">DSM 2351</strain>
    </source>
</reference>
<evidence type="ECO:0000313" key="7">
    <source>
        <dbReference type="EMBL" id="BAQ67197.1"/>
    </source>
</evidence>
<evidence type="ECO:0000256" key="5">
    <source>
        <dbReference type="ARBA" id="ARBA00023295"/>
    </source>
</evidence>
<evidence type="ECO:0000256" key="1">
    <source>
        <dbReference type="ARBA" id="ARBA00000632"/>
    </source>
</evidence>
<dbReference type="InterPro" id="IPR051018">
    <property type="entry name" value="Bacteriophage_GH24"/>
</dbReference>
<evidence type="ECO:0000256" key="2">
    <source>
        <dbReference type="ARBA" id="ARBA00022529"/>
    </source>
</evidence>
<dbReference type="GO" id="GO:0031640">
    <property type="term" value="P:killing of cells of another organism"/>
    <property type="evidence" value="ECO:0007669"/>
    <property type="project" value="UniProtKB-KW"/>
</dbReference>
<dbReference type="PANTHER" id="PTHR38107">
    <property type="match status" value="1"/>
</dbReference>
<dbReference type="PATRIC" id="fig|35806.4.peg.26"/>
<keyword evidence="2 6" id="KW-0929">Antimicrobial</keyword>
<dbReference type="EMBL" id="AP014800">
    <property type="protein sequence ID" value="BAQ67197.1"/>
    <property type="molecule type" value="Genomic_DNA"/>
</dbReference>
<dbReference type="AlphaFoldDB" id="A0A0D6AWH7"/>
<sequence length="169" mass="18260">MRKILKRGAAATALALSFIGGNEGLKTEAYLDIVGVPTVCFGETRGVNLGDSYTPAECRAMFADRLAGFEAGLDRLIADPVEDRIPDRSYVGILDWAYNVGLGAAARSTLIRKLNAGDLRGACNELPRWRFAGGKGVRGLLIRRNKARQLCHEGLDGIPAEVPFRWDGA</sequence>
<accession>A0A0D6AWH7</accession>
<evidence type="ECO:0000256" key="4">
    <source>
        <dbReference type="ARBA" id="ARBA00022801"/>
    </source>
</evidence>
<comment type="catalytic activity">
    <reaction evidence="1 6">
        <text>Hydrolysis of (1-&gt;4)-beta-linkages between N-acetylmuramic acid and N-acetyl-D-glucosamine residues in a peptidoglycan and between N-acetyl-D-glucosamine residues in chitodextrins.</text>
        <dbReference type="EC" id="3.2.1.17"/>
    </reaction>
</comment>